<reference evidence="2" key="1">
    <citation type="submission" date="2016-10" db="EMBL/GenBank/DDBJ databases">
        <authorList>
            <person name="Varghese N."/>
            <person name="Submissions S."/>
        </authorList>
    </citation>
    <scope>NUCLEOTIDE SEQUENCE [LARGE SCALE GENOMIC DNA]</scope>
    <source>
        <strain evidence="2">DSM 4771</strain>
    </source>
</reference>
<dbReference type="RefSeq" id="WP_093193006.1">
    <property type="nucleotide sequence ID" value="NZ_FNEV01000003.1"/>
</dbReference>
<name>A0A1G8S4G2_9BACI</name>
<keyword evidence="2" id="KW-1185">Reference proteome</keyword>
<protein>
    <submittedName>
        <fullName evidence="1">Uncharacterized protein</fullName>
    </submittedName>
</protein>
<dbReference type="OrthoDB" id="2860966at2"/>
<accession>A0A1G8S4G2</accession>
<evidence type="ECO:0000313" key="2">
    <source>
        <dbReference type="Proteomes" id="UP000199225"/>
    </source>
</evidence>
<dbReference type="EMBL" id="FNEV01000003">
    <property type="protein sequence ID" value="SDJ24107.1"/>
    <property type="molecule type" value="Genomic_DNA"/>
</dbReference>
<sequence>MKKNVIETINEKTEELDFSSARKYIEVNLTEVTDQKHKLSRNARGILEHILNQREKGEESLTREEIGEIQVVNTYARRFDVRALKMFLKGKEKLFLKSETRGYLNNDAKTLLLSLGVVEKDIS</sequence>
<proteinExistence type="predicted"/>
<dbReference type="STRING" id="86666.SAMN04490247_1249"/>
<dbReference type="AlphaFoldDB" id="A0A1G8S4G2"/>
<gene>
    <name evidence="1" type="ORF">SAMN04490247_1249</name>
</gene>
<organism evidence="1 2">
    <name type="scientific">Salimicrobium halophilum</name>
    <dbReference type="NCBI Taxonomy" id="86666"/>
    <lineage>
        <taxon>Bacteria</taxon>
        <taxon>Bacillati</taxon>
        <taxon>Bacillota</taxon>
        <taxon>Bacilli</taxon>
        <taxon>Bacillales</taxon>
        <taxon>Bacillaceae</taxon>
        <taxon>Salimicrobium</taxon>
    </lineage>
</organism>
<dbReference type="Proteomes" id="UP000199225">
    <property type="component" value="Unassembled WGS sequence"/>
</dbReference>
<evidence type="ECO:0000313" key="1">
    <source>
        <dbReference type="EMBL" id="SDJ24107.1"/>
    </source>
</evidence>